<keyword evidence="22" id="KW-1185">Reference proteome</keyword>
<feature type="domain" description="Integrase catalytic" evidence="19">
    <location>
        <begin position="538"/>
        <end position="702"/>
    </location>
</feature>
<evidence type="ECO:0000256" key="10">
    <source>
        <dbReference type="ARBA" id="ARBA00022840"/>
    </source>
</evidence>
<dbReference type="Pfam" id="PF07727">
    <property type="entry name" value="RVT_2"/>
    <property type="match status" value="1"/>
</dbReference>
<dbReference type="InterPro" id="IPR043502">
    <property type="entry name" value="DNA/RNA_pol_sf"/>
</dbReference>
<dbReference type="SUPFAM" id="SSF53098">
    <property type="entry name" value="Ribonuclease H-like"/>
    <property type="match status" value="1"/>
</dbReference>
<keyword evidence="2" id="KW-1188">Viral release from host cell</keyword>
<keyword evidence="16" id="KW-0233">DNA recombination</keyword>
<keyword evidence="12" id="KW-0229">DNA integration</keyword>
<name>A0A4Y2P1J7_ARAVE</name>
<dbReference type="PANTHER" id="PTHR42648">
    <property type="entry name" value="TRANSPOSASE, PUTATIVE-RELATED"/>
    <property type="match status" value="1"/>
</dbReference>
<dbReference type="GO" id="GO:0003676">
    <property type="term" value="F:nucleic acid binding"/>
    <property type="evidence" value="ECO:0007669"/>
    <property type="project" value="InterPro"/>
</dbReference>
<dbReference type="InterPro" id="IPR039537">
    <property type="entry name" value="Retrotran_Ty1/copia-like"/>
</dbReference>
<evidence type="ECO:0000256" key="13">
    <source>
        <dbReference type="ARBA" id="ARBA00022918"/>
    </source>
</evidence>
<dbReference type="GO" id="GO:0006310">
    <property type="term" value="P:DNA recombination"/>
    <property type="evidence" value="ECO:0007669"/>
    <property type="project" value="UniProtKB-KW"/>
</dbReference>
<dbReference type="InterPro" id="IPR013103">
    <property type="entry name" value="RVT_2"/>
</dbReference>
<dbReference type="Proteomes" id="UP000499080">
    <property type="component" value="Unassembled WGS sequence"/>
</dbReference>
<dbReference type="Pfam" id="PF22936">
    <property type="entry name" value="Pol_BBD"/>
    <property type="match status" value="1"/>
</dbReference>
<dbReference type="GO" id="GO:0046872">
    <property type="term" value="F:metal ion binding"/>
    <property type="evidence" value="ECO:0007669"/>
    <property type="project" value="UniProtKB-KW"/>
</dbReference>
<evidence type="ECO:0000256" key="2">
    <source>
        <dbReference type="ARBA" id="ARBA00022612"/>
    </source>
</evidence>
<dbReference type="CDD" id="cd09272">
    <property type="entry name" value="RNase_HI_RT_Ty1"/>
    <property type="match status" value="1"/>
</dbReference>
<dbReference type="Gene3D" id="3.30.420.10">
    <property type="entry name" value="Ribonuclease H-like superfamily/Ribonuclease H"/>
    <property type="match status" value="1"/>
</dbReference>
<evidence type="ECO:0000256" key="5">
    <source>
        <dbReference type="ARBA" id="ARBA00022723"/>
    </source>
</evidence>
<proteinExistence type="predicted"/>
<keyword evidence="8" id="KW-0255">Endonuclease</keyword>
<keyword evidence="11" id="KW-0460">Magnesium</keyword>
<evidence type="ECO:0000256" key="18">
    <source>
        <dbReference type="SAM" id="MobiDB-lite"/>
    </source>
</evidence>
<dbReference type="AlphaFoldDB" id="A0A4Y2P1J7"/>
<keyword evidence="14" id="KW-0239">DNA-directed DNA polymerase</keyword>
<gene>
    <name evidence="21" type="primary">POLX_1407</name>
    <name evidence="20" type="synonym">POLX_431</name>
    <name evidence="21" type="ORF">AVEN_163266_1</name>
    <name evidence="20" type="ORF">AVEN_269503_1</name>
</gene>
<dbReference type="PANTHER" id="PTHR42648:SF11">
    <property type="entry name" value="TRANSPOSON TY4-P GAG-POL POLYPROTEIN"/>
    <property type="match status" value="1"/>
</dbReference>
<dbReference type="Pfam" id="PF14223">
    <property type="entry name" value="Retrotran_gag_2"/>
    <property type="match status" value="1"/>
</dbReference>
<dbReference type="GO" id="GO:0004190">
    <property type="term" value="F:aspartic-type endopeptidase activity"/>
    <property type="evidence" value="ECO:0007669"/>
    <property type="project" value="UniProtKB-KW"/>
</dbReference>
<keyword evidence="6" id="KW-0547">Nucleotide-binding</keyword>
<evidence type="ECO:0000256" key="16">
    <source>
        <dbReference type="ARBA" id="ARBA00023172"/>
    </source>
</evidence>
<evidence type="ECO:0000256" key="12">
    <source>
        <dbReference type="ARBA" id="ARBA00022908"/>
    </source>
</evidence>
<keyword evidence="4" id="KW-0540">Nuclease</keyword>
<protein>
    <submittedName>
        <fullName evidence="21">Retrovirus-related Pol polyprotein from transposon TNT 1-94</fullName>
    </submittedName>
</protein>
<evidence type="ECO:0000313" key="21">
    <source>
        <dbReference type="EMBL" id="GBN44889.1"/>
    </source>
</evidence>
<evidence type="ECO:0000256" key="6">
    <source>
        <dbReference type="ARBA" id="ARBA00022741"/>
    </source>
</evidence>
<organism evidence="21 22">
    <name type="scientific">Araneus ventricosus</name>
    <name type="common">Orbweaver spider</name>
    <name type="synonym">Epeira ventricosa</name>
    <dbReference type="NCBI Taxonomy" id="182803"/>
    <lineage>
        <taxon>Eukaryota</taxon>
        <taxon>Metazoa</taxon>
        <taxon>Ecdysozoa</taxon>
        <taxon>Arthropoda</taxon>
        <taxon>Chelicerata</taxon>
        <taxon>Arachnida</taxon>
        <taxon>Araneae</taxon>
        <taxon>Araneomorphae</taxon>
        <taxon>Entelegynae</taxon>
        <taxon>Araneoidea</taxon>
        <taxon>Araneidae</taxon>
        <taxon>Araneus</taxon>
    </lineage>
</organism>
<dbReference type="GO" id="GO:0003964">
    <property type="term" value="F:RNA-directed DNA polymerase activity"/>
    <property type="evidence" value="ECO:0007669"/>
    <property type="project" value="UniProtKB-KW"/>
</dbReference>
<keyword evidence="7" id="KW-0064">Aspartyl protease</keyword>
<evidence type="ECO:0000256" key="14">
    <source>
        <dbReference type="ARBA" id="ARBA00022932"/>
    </source>
</evidence>
<sequence>MDFPNITLLTASNWEQWKVEIRVLLLHYGAWQFIEESNTEPAETSEDSKTRVPGTSETSEVASAKQVLSWREEYDLKLRKDRSYTLIYQSLGPEFKPLISQTTDGAEAWRILKKHFEPTTRARVIQLLDDFFNTRFETGEALELFLCRVKQGAERLRKVGHQLQPLYQGYQMIRSLPPEYQSIVQTIYRWTDAEFQSDKIESELLLEENRLRLSRKDLDTVSSIAFSNEMQQKEAGNYYKQDEKLKTKSFKMRRFKNKTSNVKNKQIGPCYFCKSYGHLIANCKHKAALSNPKTNESSNTEFKVKRAFSELESNLIETFSDSHEANSSDFGQNTSWVFDTAATAHFCSNKSLYYSFEPVSNMQMTLAVGEKESPVEGKGIIHFLVKDKDGKFSDIILKDVLYNPNLRRNLLSGGKLERLGINFVGSKGKIHVYDKSWNELFYALRKNDLYFLKPSKYITMSKVKNESVNLSANQVEKVNTSDLWHERFCHINIDYVLNTSKNDSVKGLPKLFGLTEDCISCKLAKSRRVSFKSMGQIRSKRPLELLHMDLCGPLPVLSQGGNRYFFTIVDDFSRKVTVFPIRNKSDAFQTFISFQNRVERFLNRKVISVRTDGGLEFCNQEFEKFLEKLGIRHEKTNPYSPEMNGVAERFNLTALDGIKVLLKSSGMSQKFWAEALLCFTYTWNRVCHKNKKTPFELYSGRKPSVSHLKKFGCVAYVGVPKQTRKKLDMRAKLGCFFKWLNVQIDINNAYLYANLDEVIYMSQPEGFVVEADKVCRLKRAIYGLHQSGRQWFLEMDNVLKELNFLKLEWCNCVYMYKNKLILLLYVDDIILFAKNRKDLELGIDLLKRHFELKVLGKTKKLLGIEFMEVDGKLFIHQNSYIDKVCNLYSKFKFPKSSLPIPKGQVLSKLDSPCTKPEVEEMSNLPYRNLLGSLAFIAGRTRPDIMYAVNLLSQFQSNPGIKHWQSLLKLLGYLQSTRNYRLDLSKVTNLNLKCYSDSDFAANRDDRVSIGGYILFLDETPISWRTFKQKCVSLSTMEAEYVTLTEAAKELIWIKNVLNNECLNLNLKDCLLYCDNQAAISFSNSPFENQRTKHIDVKYHFLKNLVYDKVFELKYIQSKLNLADIFTKPMVKEQLMRFCMEIFQI</sequence>
<dbReference type="GO" id="GO:0015074">
    <property type="term" value="P:DNA integration"/>
    <property type="evidence" value="ECO:0007669"/>
    <property type="project" value="UniProtKB-KW"/>
</dbReference>
<keyword evidence="17" id="KW-0511">Multifunctional enzyme</keyword>
<dbReference type="Pfam" id="PF00665">
    <property type="entry name" value="rve"/>
    <property type="match status" value="1"/>
</dbReference>
<evidence type="ECO:0000256" key="15">
    <source>
        <dbReference type="ARBA" id="ARBA00023113"/>
    </source>
</evidence>
<comment type="caution">
    <text evidence="21">The sequence shown here is derived from an EMBL/GenBank/DDBJ whole genome shotgun (WGS) entry which is preliminary data.</text>
</comment>
<dbReference type="EMBL" id="BGPR01130561">
    <property type="protein sequence ID" value="GBN44889.1"/>
    <property type="molecule type" value="Genomic_DNA"/>
</dbReference>
<dbReference type="PROSITE" id="PS50994">
    <property type="entry name" value="INTEGRASE"/>
    <property type="match status" value="1"/>
</dbReference>
<keyword evidence="5" id="KW-0479">Metal-binding</keyword>
<dbReference type="SUPFAM" id="SSF56672">
    <property type="entry name" value="DNA/RNA polymerases"/>
    <property type="match status" value="1"/>
</dbReference>
<dbReference type="GO" id="GO:0004519">
    <property type="term" value="F:endonuclease activity"/>
    <property type="evidence" value="ECO:0007669"/>
    <property type="project" value="UniProtKB-KW"/>
</dbReference>
<evidence type="ECO:0000313" key="22">
    <source>
        <dbReference type="Proteomes" id="UP000499080"/>
    </source>
</evidence>
<evidence type="ECO:0000259" key="19">
    <source>
        <dbReference type="PROSITE" id="PS50994"/>
    </source>
</evidence>
<dbReference type="GO" id="GO:0042575">
    <property type="term" value="C:DNA polymerase complex"/>
    <property type="evidence" value="ECO:0007669"/>
    <property type="project" value="UniProtKB-ARBA"/>
</dbReference>
<evidence type="ECO:0000313" key="20">
    <source>
        <dbReference type="EMBL" id="GBN44855.1"/>
    </source>
</evidence>
<keyword evidence="13" id="KW-0695">RNA-directed DNA polymerase</keyword>
<keyword evidence="14" id="KW-0548">Nucleotidyltransferase</keyword>
<dbReference type="GO" id="GO:0005524">
    <property type="term" value="F:ATP binding"/>
    <property type="evidence" value="ECO:0007669"/>
    <property type="project" value="UniProtKB-KW"/>
</dbReference>
<evidence type="ECO:0000256" key="7">
    <source>
        <dbReference type="ARBA" id="ARBA00022750"/>
    </source>
</evidence>
<evidence type="ECO:0000256" key="4">
    <source>
        <dbReference type="ARBA" id="ARBA00022722"/>
    </source>
</evidence>
<evidence type="ECO:0000256" key="3">
    <source>
        <dbReference type="ARBA" id="ARBA00022670"/>
    </source>
</evidence>
<evidence type="ECO:0000256" key="1">
    <source>
        <dbReference type="ARBA" id="ARBA00002180"/>
    </source>
</evidence>
<dbReference type="OrthoDB" id="6427446at2759"/>
<keyword evidence="15" id="KW-0917">Virion maturation</keyword>
<feature type="region of interest" description="Disordered" evidence="18">
    <location>
        <begin position="39"/>
        <end position="60"/>
    </location>
</feature>
<accession>A0A4Y2P1J7</accession>
<dbReference type="InterPro" id="IPR036397">
    <property type="entry name" value="RNaseH_sf"/>
</dbReference>
<evidence type="ECO:0000256" key="8">
    <source>
        <dbReference type="ARBA" id="ARBA00022759"/>
    </source>
</evidence>
<reference evidence="21 22" key="1">
    <citation type="journal article" date="2019" name="Sci. Rep.">
        <title>Orb-weaving spider Araneus ventricosus genome elucidates the spidroin gene catalogue.</title>
        <authorList>
            <person name="Kono N."/>
            <person name="Nakamura H."/>
            <person name="Ohtoshi R."/>
            <person name="Moran D.A.P."/>
            <person name="Shinohara A."/>
            <person name="Yoshida Y."/>
            <person name="Fujiwara M."/>
            <person name="Mori M."/>
            <person name="Tomita M."/>
            <person name="Arakawa K."/>
        </authorList>
    </citation>
    <scope>NUCLEOTIDE SEQUENCE [LARGE SCALE GENOMIC DNA]</scope>
</reference>
<dbReference type="InterPro" id="IPR001584">
    <property type="entry name" value="Integrase_cat-core"/>
</dbReference>
<dbReference type="GO" id="GO:0003887">
    <property type="term" value="F:DNA-directed DNA polymerase activity"/>
    <property type="evidence" value="ECO:0007669"/>
    <property type="project" value="UniProtKB-KW"/>
</dbReference>
<dbReference type="GO" id="GO:0006508">
    <property type="term" value="P:proteolysis"/>
    <property type="evidence" value="ECO:0007669"/>
    <property type="project" value="UniProtKB-KW"/>
</dbReference>
<evidence type="ECO:0000256" key="11">
    <source>
        <dbReference type="ARBA" id="ARBA00022842"/>
    </source>
</evidence>
<evidence type="ECO:0000256" key="17">
    <source>
        <dbReference type="ARBA" id="ARBA00023268"/>
    </source>
</evidence>
<dbReference type="InterPro" id="IPR025724">
    <property type="entry name" value="GAG-pre-integrase_dom"/>
</dbReference>
<keyword evidence="14" id="KW-0808">Transferase</keyword>
<keyword evidence="3" id="KW-0645">Protease</keyword>
<dbReference type="Pfam" id="PF13976">
    <property type="entry name" value="gag_pre-integrs"/>
    <property type="match status" value="1"/>
</dbReference>
<dbReference type="InterPro" id="IPR054722">
    <property type="entry name" value="PolX-like_BBD"/>
</dbReference>
<evidence type="ECO:0000256" key="9">
    <source>
        <dbReference type="ARBA" id="ARBA00022801"/>
    </source>
</evidence>
<keyword evidence="9" id="KW-0378">Hydrolase</keyword>
<dbReference type="InterPro" id="IPR012337">
    <property type="entry name" value="RNaseH-like_sf"/>
</dbReference>
<comment type="function">
    <text evidence="1">The aspartyl protease (PR) mediates the proteolytic cleavages of the Gag and Gag-Pol polyproteins after assembly of the VLP.</text>
</comment>
<keyword evidence="10" id="KW-0067">ATP-binding</keyword>
<dbReference type="EMBL" id="BGPR01130546">
    <property type="protein sequence ID" value="GBN44855.1"/>
    <property type="molecule type" value="Genomic_DNA"/>
</dbReference>